<reference evidence="2" key="1">
    <citation type="journal article" date="2018" name="Genome Res.">
        <title>The genomic architecture and molecular evolution of ant odorant receptors.</title>
        <authorList>
            <person name="McKenzie S.K."/>
            <person name="Kronauer D.J.C."/>
        </authorList>
    </citation>
    <scope>NUCLEOTIDE SEQUENCE [LARGE SCALE GENOMIC DNA]</scope>
    <source>
        <strain evidence="2">Clonal line C1</strain>
    </source>
</reference>
<evidence type="ECO:0000256" key="1">
    <source>
        <dbReference type="SAM" id="MobiDB-lite"/>
    </source>
</evidence>
<sequence length="317" mass="35335">MAQLRDSVVSIFLSAKETENSIRRTNSMSSSSKTPTCSNTTYSYNSTHSYEEIDGAETDHRFYQLRQRFGRERRKCIQSQPRSGAGAGQPTYTSQWNLYNDLMFLTDIIKHRKTISNYKRKESTSKAIVQVNLPTPNLPSSSTSSSSSASNLWNEDLITISCDDVNESSNTVEPLPSVQPSTSSLPRSSSLSASEGSEISIVEEMQHAINTSKQCVPQSDLFAKRKKQKFDVFSNTMLEQSKNLNVLAQKVGDALTSSPSVSNVNVTEPFNSFRPDVKTMLTSLGFALQKIPESKHLDILISLTQLVKQYMEDDITK</sequence>
<organism evidence="2">
    <name type="scientific">Ooceraea biroi</name>
    <name type="common">Clonal raider ant</name>
    <name type="synonym">Cerapachys biroi</name>
    <dbReference type="NCBI Taxonomy" id="2015173"/>
    <lineage>
        <taxon>Eukaryota</taxon>
        <taxon>Metazoa</taxon>
        <taxon>Ecdysozoa</taxon>
        <taxon>Arthropoda</taxon>
        <taxon>Hexapoda</taxon>
        <taxon>Insecta</taxon>
        <taxon>Pterygota</taxon>
        <taxon>Neoptera</taxon>
        <taxon>Endopterygota</taxon>
        <taxon>Hymenoptera</taxon>
        <taxon>Apocrita</taxon>
        <taxon>Aculeata</taxon>
        <taxon>Formicoidea</taxon>
        <taxon>Formicidae</taxon>
        <taxon>Dorylinae</taxon>
        <taxon>Ooceraea</taxon>
    </lineage>
</organism>
<dbReference type="OrthoDB" id="7555131at2759"/>
<evidence type="ECO:0000313" key="2">
    <source>
        <dbReference type="EMBL" id="RLU24589.1"/>
    </source>
</evidence>
<dbReference type="EMBL" id="QOIP01000003">
    <property type="protein sequence ID" value="RLU24589.1"/>
    <property type="molecule type" value="Genomic_DNA"/>
</dbReference>
<proteinExistence type="predicted"/>
<comment type="caution">
    <text evidence="2">The sequence shown here is derived from an EMBL/GenBank/DDBJ whole genome shotgun (WGS) entry which is preliminary data.</text>
</comment>
<protein>
    <recommendedName>
        <fullName evidence="3">MADF domain-containing protein</fullName>
    </recommendedName>
</protein>
<feature type="compositionally biased region" description="Low complexity" evidence="1">
    <location>
        <begin position="178"/>
        <end position="192"/>
    </location>
</feature>
<evidence type="ECO:0008006" key="3">
    <source>
        <dbReference type="Google" id="ProtNLM"/>
    </source>
</evidence>
<dbReference type="Proteomes" id="UP000279307">
    <property type="component" value="Chromosome 3"/>
</dbReference>
<accession>A0A3L8DXC6</accession>
<gene>
    <name evidence="2" type="ORF">DMN91_002678</name>
</gene>
<feature type="region of interest" description="Disordered" evidence="1">
    <location>
        <begin position="168"/>
        <end position="192"/>
    </location>
</feature>
<reference evidence="2" key="2">
    <citation type="submission" date="2018-07" db="EMBL/GenBank/DDBJ databases">
        <authorList>
            <person name="Mckenzie S.K."/>
            <person name="Kronauer D.J.C."/>
        </authorList>
    </citation>
    <scope>NUCLEOTIDE SEQUENCE</scope>
    <source>
        <strain evidence="2">Clonal line C1</strain>
    </source>
</reference>
<dbReference type="AlphaFoldDB" id="A0A3L8DXC6"/>
<name>A0A3L8DXC6_OOCBI</name>